<dbReference type="InterPro" id="IPR036663">
    <property type="entry name" value="Fumarylacetoacetase_C_sf"/>
</dbReference>
<reference evidence="2 4" key="1">
    <citation type="submission" date="2022-01" db="EMBL/GenBank/DDBJ databases">
        <title>Collection of gut derived symbiotic bacterial strains cultured from healthy donors.</title>
        <authorList>
            <person name="Lin H."/>
            <person name="Kohout C."/>
            <person name="Waligurski E."/>
            <person name="Pamer E.G."/>
        </authorList>
    </citation>
    <scope>NUCLEOTIDE SEQUENCE [LARGE SCALE GENOMIC DNA]</scope>
    <source>
        <strain evidence="2 4">DFI.3.7</strain>
    </source>
</reference>
<dbReference type="RefSeq" id="WP_238075439.1">
    <property type="nucleotide sequence ID" value="NZ_JAKNJB010000066.1"/>
</dbReference>
<keyword evidence="3" id="KW-0378">Hydrolase</keyword>
<dbReference type="PANTHER" id="PTHR43211:SF1">
    <property type="entry name" value="BLL6422 PROTEIN"/>
    <property type="match status" value="1"/>
</dbReference>
<dbReference type="Gene3D" id="3.90.850.10">
    <property type="entry name" value="Fumarylacetoacetase-like, C-terminal domain"/>
    <property type="match status" value="1"/>
</dbReference>
<evidence type="ECO:0000259" key="1">
    <source>
        <dbReference type="Pfam" id="PF01557"/>
    </source>
</evidence>
<dbReference type="InterPro" id="IPR011234">
    <property type="entry name" value="Fumarylacetoacetase-like_C"/>
</dbReference>
<dbReference type="EMBL" id="JAKNJB010000066">
    <property type="protein sequence ID" value="MCG4529183.1"/>
    <property type="molecule type" value="Genomic_DNA"/>
</dbReference>
<evidence type="ECO:0000313" key="2">
    <source>
        <dbReference type="EMBL" id="MCG4529183.1"/>
    </source>
</evidence>
<evidence type="ECO:0000313" key="4">
    <source>
        <dbReference type="Proteomes" id="UP001200313"/>
    </source>
</evidence>
<dbReference type="SUPFAM" id="SSF56529">
    <property type="entry name" value="FAH"/>
    <property type="match status" value="1"/>
</dbReference>
<name>A0AAW5JMQ0_9FIRM</name>
<accession>A0AAW5JMQ0</accession>
<dbReference type="PANTHER" id="PTHR43211">
    <property type="entry name" value="FUMARYLACETOACETATE HYDROLASE"/>
    <property type="match status" value="1"/>
</dbReference>
<proteinExistence type="predicted"/>
<evidence type="ECO:0000313" key="5">
    <source>
        <dbReference type="Proteomes" id="UP001204562"/>
    </source>
</evidence>
<dbReference type="AlphaFoldDB" id="A0AAW5JMQ0"/>
<organism evidence="3 5">
    <name type="scientific">Intestinimonas massiliensis</name>
    <name type="common">ex Afouda et al. 2020</name>
    <dbReference type="NCBI Taxonomy" id="1673721"/>
    <lineage>
        <taxon>Bacteria</taxon>
        <taxon>Bacillati</taxon>
        <taxon>Bacillota</taxon>
        <taxon>Clostridia</taxon>
        <taxon>Eubacteriales</taxon>
        <taxon>Intestinimonas</taxon>
    </lineage>
</organism>
<dbReference type="EMBL" id="JANFYS010000024">
    <property type="protein sequence ID" value="MCQ4771123.1"/>
    <property type="molecule type" value="Genomic_DNA"/>
</dbReference>
<gene>
    <name evidence="2" type="ORF">L0P79_19325</name>
    <name evidence="3" type="ORF">NE579_11715</name>
</gene>
<feature type="domain" description="Fumarylacetoacetase-like C-terminal" evidence="1">
    <location>
        <begin position="147"/>
        <end position="331"/>
    </location>
</feature>
<dbReference type="Proteomes" id="UP001200313">
    <property type="component" value="Unassembled WGS sequence"/>
</dbReference>
<sequence length="357" mass="39824">MKLITFAIDTPVGEIRRVGAIRKDGFFVDLAAGRELLLKKQGVDLAYAQAERDCPSDMLAFIRAGEDALKKGHEVLDFAAGLGTEKVDGLTAVYDPAAVRLLTPIPRPNTIRCFSLSEKHMLNGIKSMQDTAAWGGVKPSLTKLPDEWYNLPTYYKTGTTEIYGPDELVPWPALTDKFDYELEIATVIGKRGRNVAEEEGESYIYGWTLYNDWSTRDFQNREMSINLGPSLCKDNASSLGPCIVTRDEYDLYNAHFTIRVNGEVWSQTMVDLYFPLKHLVQYVTQVQTVFPGDIFTSGTLPFGAGCELKKWIPEGGVIEFEAEGLGILRNYIGKKGETAPLPASQRPYLKVERTESV</sequence>
<comment type="caution">
    <text evidence="3">The sequence shown here is derived from an EMBL/GenBank/DDBJ whole genome shotgun (WGS) entry which is preliminary data.</text>
</comment>
<dbReference type="Pfam" id="PF01557">
    <property type="entry name" value="FAA_hydrolase"/>
    <property type="match status" value="1"/>
</dbReference>
<evidence type="ECO:0000313" key="3">
    <source>
        <dbReference type="EMBL" id="MCQ4771123.1"/>
    </source>
</evidence>
<dbReference type="GO" id="GO:0016787">
    <property type="term" value="F:hydrolase activity"/>
    <property type="evidence" value="ECO:0007669"/>
    <property type="project" value="UniProtKB-KW"/>
</dbReference>
<reference evidence="3" key="2">
    <citation type="submission" date="2022-06" db="EMBL/GenBank/DDBJ databases">
        <title>Isolation of gut microbiota from human fecal samples.</title>
        <authorList>
            <person name="Pamer E.G."/>
            <person name="Barat B."/>
            <person name="Waligurski E."/>
            <person name="Medina S."/>
            <person name="Paddock L."/>
            <person name="Mostad J."/>
        </authorList>
    </citation>
    <scope>NUCLEOTIDE SEQUENCE</scope>
    <source>
        <strain evidence="3">DFI.9.91</strain>
    </source>
</reference>
<protein>
    <submittedName>
        <fullName evidence="3">Fumarylacetoacetate hydrolase family protein</fullName>
    </submittedName>
</protein>
<dbReference type="Proteomes" id="UP001204562">
    <property type="component" value="Unassembled WGS sequence"/>
</dbReference>
<keyword evidence="4" id="KW-1185">Reference proteome</keyword>